<evidence type="ECO:0000256" key="10">
    <source>
        <dbReference type="SAM" id="SignalP"/>
    </source>
</evidence>
<feature type="signal peptide" evidence="10">
    <location>
        <begin position="1"/>
        <end position="22"/>
    </location>
</feature>
<evidence type="ECO:0000256" key="9">
    <source>
        <dbReference type="RuleBase" id="RU000461"/>
    </source>
</evidence>
<keyword evidence="6 8" id="KW-0408">Iron</keyword>
<keyword evidence="7 9" id="KW-0503">Monooxygenase</keyword>
<evidence type="ECO:0000256" key="4">
    <source>
        <dbReference type="ARBA" id="ARBA00022723"/>
    </source>
</evidence>
<feature type="chain" id="PRO_5042199880" description="Cytochrome P450" evidence="10">
    <location>
        <begin position="23"/>
        <end position="215"/>
    </location>
</feature>
<comment type="caution">
    <text evidence="11">The sequence shown here is derived from an EMBL/GenBank/DDBJ whole genome shotgun (WGS) entry which is preliminary data.</text>
</comment>
<keyword evidence="3 8" id="KW-0349">Heme</keyword>
<evidence type="ECO:0000256" key="7">
    <source>
        <dbReference type="ARBA" id="ARBA00023033"/>
    </source>
</evidence>
<comment type="similarity">
    <text evidence="2 9">Belongs to the cytochrome P450 family.</text>
</comment>
<proteinExistence type="inferred from homology"/>
<dbReference type="InterPro" id="IPR050479">
    <property type="entry name" value="CYP11_CYP27_families"/>
</dbReference>
<protein>
    <recommendedName>
        <fullName evidence="13">Cytochrome P450</fullName>
    </recommendedName>
</protein>
<dbReference type="PANTHER" id="PTHR24279:SF120">
    <property type="entry name" value="CYTOCHROME P450"/>
    <property type="match status" value="1"/>
</dbReference>
<evidence type="ECO:0000256" key="8">
    <source>
        <dbReference type="PIRSR" id="PIRSR602401-1"/>
    </source>
</evidence>
<dbReference type="InterPro" id="IPR002401">
    <property type="entry name" value="Cyt_P450_E_grp-I"/>
</dbReference>
<comment type="cofactor">
    <cofactor evidence="1 8">
        <name>heme</name>
        <dbReference type="ChEBI" id="CHEBI:30413"/>
    </cofactor>
</comment>
<dbReference type="InterPro" id="IPR017972">
    <property type="entry name" value="Cyt_P450_CS"/>
</dbReference>
<dbReference type="GO" id="GO:0016705">
    <property type="term" value="F:oxidoreductase activity, acting on paired donors, with incorporation or reduction of molecular oxygen"/>
    <property type="evidence" value="ECO:0007669"/>
    <property type="project" value="InterPro"/>
</dbReference>
<accession>A0AAD9JZD6</accession>
<keyword evidence="4 8" id="KW-0479">Metal-binding</keyword>
<name>A0AAD9JZD6_9ANNE</name>
<dbReference type="PROSITE" id="PS00086">
    <property type="entry name" value="CYTOCHROME_P450"/>
    <property type="match status" value="1"/>
</dbReference>
<evidence type="ECO:0008006" key="13">
    <source>
        <dbReference type="Google" id="ProtNLM"/>
    </source>
</evidence>
<dbReference type="PANTHER" id="PTHR24279">
    <property type="entry name" value="CYTOCHROME P450"/>
    <property type="match status" value="1"/>
</dbReference>
<feature type="binding site" description="axial binding residue" evidence="8">
    <location>
        <position position="163"/>
    </location>
    <ligand>
        <name>heme</name>
        <dbReference type="ChEBI" id="CHEBI:30413"/>
    </ligand>
    <ligandPart>
        <name>Fe</name>
        <dbReference type="ChEBI" id="CHEBI:18248"/>
    </ligandPart>
</feature>
<dbReference type="InterPro" id="IPR001128">
    <property type="entry name" value="Cyt_P450"/>
</dbReference>
<dbReference type="GO" id="GO:0020037">
    <property type="term" value="F:heme binding"/>
    <property type="evidence" value="ECO:0007669"/>
    <property type="project" value="InterPro"/>
</dbReference>
<dbReference type="GO" id="GO:0005506">
    <property type="term" value="F:iron ion binding"/>
    <property type="evidence" value="ECO:0007669"/>
    <property type="project" value="InterPro"/>
</dbReference>
<organism evidence="11 12">
    <name type="scientific">Paralvinella palmiformis</name>
    <dbReference type="NCBI Taxonomy" id="53620"/>
    <lineage>
        <taxon>Eukaryota</taxon>
        <taxon>Metazoa</taxon>
        <taxon>Spiralia</taxon>
        <taxon>Lophotrochozoa</taxon>
        <taxon>Annelida</taxon>
        <taxon>Polychaeta</taxon>
        <taxon>Sedentaria</taxon>
        <taxon>Canalipalpata</taxon>
        <taxon>Terebellida</taxon>
        <taxon>Terebelliformia</taxon>
        <taxon>Alvinellidae</taxon>
        <taxon>Paralvinella</taxon>
    </lineage>
</organism>
<dbReference type="Gene3D" id="1.10.630.10">
    <property type="entry name" value="Cytochrome P450"/>
    <property type="match status" value="1"/>
</dbReference>
<dbReference type="AlphaFoldDB" id="A0AAD9JZD6"/>
<dbReference type="InterPro" id="IPR036396">
    <property type="entry name" value="Cyt_P450_sf"/>
</dbReference>
<dbReference type="EMBL" id="JAODUP010000108">
    <property type="protein sequence ID" value="KAK2161852.1"/>
    <property type="molecule type" value="Genomic_DNA"/>
</dbReference>
<dbReference type="Pfam" id="PF00067">
    <property type="entry name" value="p450"/>
    <property type="match status" value="1"/>
</dbReference>
<dbReference type="PRINTS" id="PR00463">
    <property type="entry name" value="EP450I"/>
</dbReference>
<dbReference type="GO" id="GO:0004497">
    <property type="term" value="F:monooxygenase activity"/>
    <property type="evidence" value="ECO:0007669"/>
    <property type="project" value="UniProtKB-KW"/>
</dbReference>
<evidence type="ECO:0000256" key="2">
    <source>
        <dbReference type="ARBA" id="ARBA00010617"/>
    </source>
</evidence>
<sequence length="215" mass="25080">MNTNQVLALLCDLFYASVDTVAYNIAFNMYQMAKHPNIQEKVYEELCQVITPGTDITYETFEKLKYLKAVIKETYRQAFNISFLRLTPVSAFGVSRTFEKDIEVGGYHIPAGSFVFIQPNVASHLDEYFLEADTFNPNRWLSDSIHANKSFPIMPFGYGGRMCVGKRFAEQEIYLNLINILQRFRIEYHYEDIGMQTKFLNQPNKPLRFTFLDRE</sequence>
<keyword evidence="5 9" id="KW-0560">Oxidoreductase</keyword>
<keyword evidence="10" id="KW-0732">Signal</keyword>
<dbReference type="Proteomes" id="UP001208570">
    <property type="component" value="Unassembled WGS sequence"/>
</dbReference>
<keyword evidence="12" id="KW-1185">Reference proteome</keyword>
<evidence type="ECO:0000256" key="1">
    <source>
        <dbReference type="ARBA" id="ARBA00001971"/>
    </source>
</evidence>
<dbReference type="SUPFAM" id="SSF48264">
    <property type="entry name" value="Cytochrome P450"/>
    <property type="match status" value="1"/>
</dbReference>
<evidence type="ECO:0000256" key="5">
    <source>
        <dbReference type="ARBA" id="ARBA00023002"/>
    </source>
</evidence>
<dbReference type="PRINTS" id="PR00385">
    <property type="entry name" value="P450"/>
</dbReference>
<reference evidence="11" key="1">
    <citation type="journal article" date="2023" name="Mol. Biol. Evol.">
        <title>Third-Generation Sequencing Reveals the Adaptive Role of the Epigenome in Three Deep-Sea Polychaetes.</title>
        <authorList>
            <person name="Perez M."/>
            <person name="Aroh O."/>
            <person name="Sun Y."/>
            <person name="Lan Y."/>
            <person name="Juniper S.K."/>
            <person name="Young C.R."/>
            <person name="Angers B."/>
            <person name="Qian P.Y."/>
        </authorList>
    </citation>
    <scope>NUCLEOTIDE SEQUENCE</scope>
    <source>
        <strain evidence="11">P08H-3</strain>
    </source>
</reference>
<evidence type="ECO:0000313" key="12">
    <source>
        <dbReference type="Proteomes" id="UP001208570"/>
    </source>
</evidence>
<evidence type="ECO:0000256" key="3">
    <source>
        <dbReference type="ARBA" id="ARBA00022617"/>
    </source>
</evidence>
<evidence type="ECO:0000256" key="6">
    <source>
        <dbReference type="ARBA" id="ARBA00023004"/>
    </source>
</evidence>
<evidence type="ECO:0000313" key="11">
    <source>
        <dbReference type="EMBL" id="KAK2161852.1"/>
    </source>
</evidence>
<gene>
    <name evidence="11" type="ORF">LSH36_108g00037</name>
</gene>